<dbReference type="CDD" id="cd13597">
    <property type="entry name" value="PBP2_lipoprotein_Tp32"/>
    <property type="match status" value="1"/>
</dbReference>
<evidence type="ECO:0000256" key="7">
    <source>
        <dbReference type="PIRSR" id="PIRSR002854-1"/>
    </source>
</evidence>
<dbReference type="AlphaFoldDB" id="A0A0M1NKG1"/>
<protein>
    <recommendedName>
        <fullName evidence="6">Lipoprotein</fullName>
    </recommendedName>
</protein>
<comment type="subcellular location">
    <subcellularLocation>
        <location evidence="1">Membrane</location>
        <topology evidence="1">Lipid-anchor</topology>
    </subcellularLocation>
</comment>
<dbReference type="InterPro" id="IPR004872">
    <property type="entry name" value="Lipoprotein_NlpA"/>
</dbReference>
<dbReference type="OrthoDB" id="9812878at2"/>
<dbReference type="Proteomes" id="UP000036932">
    <property type="component" value="Unassembled WGS sequence"/>
</dbReference>
<proteinExistence type="inferred from homology"/>
<reference evidence="10" key="1">
    <citation type="submission" date="2015-08" db="EMBL/GenBank/DDBJ databases">
        <title>Genome sequencing project for genomic taxonomy and phylogenomics of Bacillus-like bacteria.</title>
        <authorList>
            <person name="Liu B."/>
            <person name="Wang J."/>
            <person name="Zhu Y."/>
            <person name="Liu G."/>
            <person name="Chen Q."/>
            <person name="Chen Z."/>
            <person name="Lan J."/>
            <person name="Che J."/>
            <person name="Ge C."/>
            <person name="Shi H."/>
            <person name="Pan Z."/>
            <person name="Liu X."/>
        </authorList>
    </citation>
    <scope>NUCLEOTIDE SEQUENCE [LARGE SCALE GENOMIC DNA]</scope>
    <source>
        <strain evidence="10">FJAT-22460</strain>
    </source>
</reference>
<feature type="lipid moiety-binding region" description="S-diacylglycerol cysteine" evidence="7">
    <location>
        <position position="20"/>
    </location>
</feature>
<dbReference type="Pfam" id="PF03180">
    <property type="entry name" value="Lipoprotein_9"/>
    <property type="match status" value="1"/>
</dbReference>
<dbReference type="PROSITE" id="PS51257">
    <property type="entry name" value="PROKAR_LIPOPROTEIN"/>
    <property type="match status" value="1"/>
</dbReference>
<organism evidence="9 10">
    <name type="scientific">Paenibacillus solani</name>
    <dbReference type="NCBI Taxonomy" id="1705565"/>
    <lineage>
        <taxon>Bacteria</taxon>
        <taxon>Bacillati</taxon>
        <taxon>Bacillota</taxon>
        <taxon>Bacilli</taxon>
        <taxon>Bacillales</taxon>
        <taxon>Paenibacillaceae</taxon>
        <taxon>Paenibacillus</taxon>
    </lineage>
</organism>
<dbReference type="PANTHER" id="PTHR30429">
    <property type="entry name" value="D-METHIONINE-BINDING LIPOPROTEIN METQ"/>
    <property type="match status" value="1"/>
</dbReference>
<evidence type="ECO:0000313" key="10">
    <source>
        <dbReference type="Proteomes" id="UP000036932"/>
    </source>
</evidence>
<dbReference type="EMBL" id="LIUT01000003">
    <property type="protein sequence ID" value="KOR82602.1"/>
    <property type="molecule type" value="Genomic_DNA"/>
</dbReference>
<dbReference type="Gene3D" id="3.40.190.10">
    <property type="entry name" value="Periplasmic binding protein-like II"/>
    <property type="match status" value="2"/>
</dbReference>
<dbReference type="SUPFAM" id="SSF53850">
    <property type="entry name" value="Periplasmic binding protein-like II"/>
    <property type="match status" value="1"/>
</dbReference>
<comment type="caution">
    <text evidence="9">The sequence shown here is derived from an EMBL/GenBank/DDBJ whole genome shotgun (WGS) entry which is preliminary data.</text>
</comment>
<comment type="similarity">
    <text evidence="6">Belongs to the nlpA lipoprotein family.</text>
</comment>
<feature type="chain" id="PRO_5038444185" description="Lipoprotein" evidence="8">
    <location>
        <begin position="19"/>
        <end position="280"/>
    </location>
</feature>
<keyword evidence="10" id="KW-1185">Reference proteome</keyword>
<feature type="signal peptide" evidence="8">
    <location>
        <begin position="1"/>
        <end position="18"/>
    </location>
</feature>
<keyword evidence="4" id="KW-0564">Palmitate</keyword>
<evidence type="ECO:0000256" key="2">
    <source>
        <dbReference type="ARBA" id="ARBA00022729"/>
    </source>
</evidence>
<dbReference type="NCBIfam" id="TIGR00363">
    <property type="entry name" value="MetQ/NlpA family lipoprotein"/>
    <property type="match status" value="1"/>
</dbReference>
<dbReference type="PANTHER" id="PTHR30429:SF0">
    <property type="entry name" value="METHIONINE-BINDING LIPOPROTEIN METQ"/>
    <property type="match status" value="1"/>
</dbReference>
<evidence type="ECO:0000256" key="4">
    <source>
        <dbReference type="ARBA" id="ARBA00023139"/>
    </source>
</evidence>
<evidence type="ECO:0000313" key="9">
    <source>
        <dbReference type="EMBL" id="KOR82602.1"/>
    </source>
</evidence>
<keyword evidence="2 8" id="KW-0732">Signal</keyword>
<evidence type="ECO:0000256" key="3">
    <source>
        <dbReference type="ARBA" id="ARBA00023136"/>
    </source>
</evidence>
<accession>A0A0M1NKG1</accession>
<evidence type="ECO:0000256" key="6">
    <source>
        <dbReference type="PIRNR" id="PIRNR002854"/>
    </source>
</evidence>
<dbReference type="RefSeq" id="WP_054404225.1">
    <property type="nucleotide sequence ID" value="NZ_LIUT01000003.1"/>
</dbReference>
<dbReference type="GO" id="GO:0016020">
    <property type="term" value="C:membrane"/>
    <property type="evidence" value="ECO:0007669"/>
    <property type="project" value="UniProtKB-SubCell"/>
</dbReference>
<evidence type="ECO:0000256" key="8">
    <source>
        <dbReference type="SAM" id="SignalP"/>
    </source>
</evidence>
<sequence>MKKWTLALISLALVTVLAACGSKPADNASEPGGTTGGDNQETVTLKVGASPSPHAKILEHVKPALEKEGVNLEIVEFTDYVLPNTQVDSKEIDANFFQHKPYLDNEIKERKLNLEPVIAVHVEPLGAYSKTIKSVDELKDGAIVAIPNDPSNGGRALTLLSKNGIIKLADETKLEATAKDIVENPKNLKFKEVEAPMLPRMLDELDLAVINTNYALEAGLDPTKDALFIEDKENPYANLLVARPDNKDSDAIQKLAKALTSEDVKTFIEQEYKGAVIPAF</sequence>
<keyword evidence="5 6" id="KW-0449">Lipoprotein</keyword>
<evidence type="ECO:0000256" key="5">
    <source>
        <dbReference type="ARBA" id="ARBA00023288"/>
    </source>
</evidence>
<evidence type="ECO:0000256" key="1">
    <source>
        <dbReference type="ARBA" id="ARBA00004635"/>
    </source>
</evidence>
<keyword evidence="3" id="KW-0472">Membrane</keyword>
<dbReference type="PATRIC" id="fig|1705565.3.peg.5980"/>
<gene>
    <name evidence="9" type="ORF">AM231_20065</name>
</gene>
<name>A0A0M1NKG1_9BACL</name>
<dbReference type="PIRSF" id="PIRSF002854">
    <property type="entry name" value="MetQ"/>
    <property type="match status" value="1"/>
</dbReference>